<keyword evidence="1" id="KW-0472">Membrane</keyword>
<organism evidence="2">
    <name type="scientific">Eutreptiella gymnastica</name>
    <dbReference type="NCBI Taxonomy" id="73025"/>
    <lineage>
        <taxon>Eukaryota</taxon>
        <taxon>Discoba</taxon>
        <taxon>Euglenozoa</taxon>
        <taxon>Euglenida</taxon>
        <taxon>Spirocuta</taxon>
        <taxon>Euglenophyceae</taxon>
        <taxon>Eutreptiales</taxon>
        <taxon>Eutreptiaceae</taxon>
        <taxon>Eutreptiella</taxon>
    </lineage>
</organism>
<feature type="transmembrane region" description="Helical" evidence="1">
    <location>
        <begin position="20"/>
        <end position="39"/>
    </location>
</feature>
<feature type="transmembrane region" description="Helical" evidence="1">
    <location>
        <begin position="51"/>
        <end position="70"/>
    </location>
</feature>
<evidence type="ECO:0000313" key="2">
    <source>
        <dbReference type="EMBL" id="CAE0836744.1"/>
    </source>
</evidence>
<gene>
    <name evidence="2" type="ORF">EGYM00163_LOCUS48108</name>
</gene>
<keyword evidence="1" id="KW-1133">Transmembrane helix</keyword>
<proteinExistence type="predicted"/>
<keyword evidence="1" id="KW-0812">Transmembrane</keyword>
<dbReference type="AlphaFoldDB" id="A0A7S4LL51"/>
<sequence length="109" mass="12184">MSRRNAALLLRVGIRSGRFVAVFCSMLIRVLVISIAKNAIQIQGVKRLRRFFYFVAVAAAAALNAIWIAAKFNARKGHCLATQKRGRGLKCKSLECGITKKKWATLLRH</sequence>
<protein>
    <submittedName>
        <fullName evidence="2">Uncharacterized protein</fullName>
    </submittedName>
</protein>
<evidence type="ECO:0000256" key="1">
    <source>
        <dbReference type="SAM" id="Phobius"/>
    </source>
</evidence>
<name>A0A7S4LL51_9EUGL</name>
<reference evidence="2" key="1">
    <citation type="submission" date="2021-01" db="EMBL/GenBank/DDBJ databases">
        <authorList>
            <person name="Corre E."/>
            <person name="Pelletier E."/>
            <person name="Niang G."/>
            <person name="Scheremetjew M."/>
            <person name="Finn R."/>
            <person name="Kale V."/>
            <person name="Holt S."/>
            <person name="Cochrane G."/>
            <person name="Meng A."/>
            <person name="Brown T."/>
            <person name="Cohen L."/>
        </authorList>
    </citation>
    <scope>NUCLEOTIDE SEQUENCE</scope>
    <source>
        <strain evidence="2">CCMP1594</strain>
    </source>
</reference>
<accession>A0A7S4LL51</accession>
<dbReference type="EMBL" id="HBJA01139774">
    <property type="protein sequence ID" value="CAE0836744.1"/>
    <property type="molecule type" value="Transcribed_RNA"/>
</dbReference>